<protein>
    <submittedName>
        <fullName evidence="2">Putative membrane protein DUF2306</fullName>
    </submittedName>
</protein>
<dbReference type="EMBL" id="QQAY01000008">
    <property type="protein sequence ID" value="RDI41362.1"/>
    <property type="molecule type" value="Genomic_DNA"/>
</dbReference>
<evidence type="ECO:0000313" key="2">
    <source>
        <dbReference type="EMBL" id="RDI41362.1"/>
    </source>
</evidence>
<feature type="transmembrane region" description="Helical" evidence="1">
    <location>
        <begin position="154"/>
        <end position="179"/>
    </location>
</feature>
<dbReference type="Pfam" id="PF10067">
    <property type="entry name" value="DUF2306"/>
    <property type="match status" value="1"/>
</dbReference>
<organism evidence="2 3">
    <name type="scientific">Falsibacillus pallidus</name>
    <dbReference type="NCBI Taxonomy" id="493781"/>
    <lineage>
        <taxon>Bacteria</taxon>
        <taxon>Bacillati</taxon>
        <taxon>Bacillota</taxon>
        <taxon>Bacilli</taxon>
        <taxon>Bacillales</taxon>
        <taxon>Bacillaceae</taxon>
        <taxon>Falsibacillus</taxon>
    </lineage>
</organism>
<dbReference type="RefSeq" id="WP_158538380.1">
    <property type="nucleotide sequence ID" value="NZ_QQAY01000008.1"/>
</dbReference>
<feature type="transmembrane region" description="Helical" evidence="1">
    <location>
        <begin position="185"/>
        <end position="205"/>
    </location>
</feature>
<keyword evidence="1" id="KW-0472">Membrane</keyword>
<dbReference type="InterPro" id="IPR018750">
    <property type="entry name" value="DUF2306_membrane"/>
</dbReference>
<keyword evidence="1" id="KW-1133">Transmembrane helix</keyword>
<dbReference type="OrthoDB" id="195502at2"/>
<keyword evidence="3" id="KW-1185">Reference proteome</keyword>
<feature type="transmembrane region" description="Helical" evidence="1">
    <location>
        <begin position="51"/>
        <end position="70"/>
    </location>
</feature>
<proteinExistence type="predicted"/>
<accession>A0A370GC18</accession>
<gene>
    <name evidence="2" type="ORF">DFR59_10812</name>
</gene>
<feature type="transmembrane region" description="Helical" evidence="1">
    <location>
        <begin position="91"/>
        <end position="111"/>
    </location>
</feature>
<evidence type="ECO:0000313" key="3">
    <source>
        <dbReference type="Proteomes" id="UP000255326"/>
    </source>
</evidence>
<keyword evidence="1" id="KW-0812">Transmembrane</keyword>
<reference evidence="2 3" key="1">
    <citation type="submission" date="2018-07" db="EMBL/GenBank/DDBJ databases">
        <title>Genomic Encyclopedia of Type Strains, Phase IV (KMG-IV): sequencing the most valuable type-strain genomes for metagenomic binning, comparative biology and taxonomic classification.</title>
        <authorList>
            <person name="Goeker M."/>
        </authorList>
    </citation>
    <scope>NUCLEOTIDE SEQUENCE [LARGE SCALE GENOMIC DNA]</scope>
    <source>
        <strain evidence="2 3">DSM 25281</strain>
    </source>
</reference>
<dbReference type="AlphaFoldDB" id="A0A370GC18"/>
<name>A0A370GC18_9BACI</name>
<sequence>MKKSKWAAAGWIALFFILLLFLGYIVTQYVVLDPKTAGAVDGKMHLPNFPFKPWLVILYVHIIFGTIALLTGPFQFIRRPTGKNAGGHRKLGYIYITSIGLAGLVGLYLSWYASGGITAKTGFFMLDVCWIATTFVAMMRIFQKKFSLHQKWMIRSYAVTLAFASFRLYLLPFTLLFHIDIQEAMGIASWMCWITNLAVVEWYFFRKKKKKSIPSGRRQYPAL</sequence>
<feature type="transmembrane region" description="Helical" evidence="1">
    <location>
        <begin position="123"/>
        <end position="142"/>
    </location>
</feature>
<comment type="caution">
    <text evidence="2">The sequence shown here is derived from an EMBL/GenBank/DDBJ whole genome shotgun (WGS) entry which is preliminary data.</text>
</comment>
<dbReference type="Proteomes" id="UP000255326">
    <property type="component" value="Unassembled WGS sequence"/>
</dbReference>
<evidence type="ECO:0000256" key="1">
    <source>
        <dbReference type="SAM" id="Phobius"/>
    </source>
</evidence>